<feature type="transmembrane region" description="Helical" evidence="2">
    <location>
        <begin position="12"/>
        <end position="34"/>
    </location>
</feature>
<keyword evidence="4" id="KW-1185">Reference proteome</keyword>
<keyword evidence="2" id="KW-0472">Membrane</keyword>
<keyword evidence="2" id="KW-0812">Transmembrane</keyword>
<reference evidence="3 4" key="1">
    <citation type="submission" date="2020-01" db="EMBL/GenBank/DDBJ databases">
        <authorList>
            <person name="Gupta K D."/>
        </authorList>
    </citation>
    <scope>NUCLEOTIDE SEQUENCE [LARGE SCALE GENOMIC DNA]</scope>
</reference>
<gene>
    <name evidence="3" type="ORF">AAE3_LOCUS12945</name>
</gene>
<evidence type="ECO:0000313" key="4">
    <source>
        <dbReference type="Proteomes" id="UP000467700"/>
    </source>
</evidence>
<proteinExistence type="predicted"/>
<evidence type="ECO:0008006" key="5">
    <source>
        <dbReference type="Google" id="ProtNLM"/>
    </source>
</evidence>
<sequence>MAHDLNRIFGLVRTGVFGVVSLFALIAIILAALVTNFASTHFFSHFGFAALGIATGILTILTLPVMWFLSVKRKGAITSMTVFEIAWTWFLWIMWVSVGGSTVNTFWFVGCEDASSLITGDLETACRSTQGLAAFGFLNWIALLFFNIFLLTLAIRQHMRGHTGIWTSYVTEVDFTAPSVSGASGFSGYPAQSVEAKPANFAPQYPPPTSTPSTAYSGQPVAQNPSYPQV</sequence>
<dbReference type="EMBL" id="CACVBS010000094">
    <property type="protein sequence ID" value="CAA7270676.1"/>
    <property type="molecule type" value="Genomic_DNA"/>
</dbReference>
<protein>
    <recommendedName>
        <fullName evidence="5">MARVEL domain-containing protein</fullName>
    </recommendedName>
</protein>
<dbReference type="Proteomes" id="UP000467700">
    <property type="component" value="Unassembled WGS sequence"/>
</dbReference>
<keyword evidence="2" id="KW-1133">Transmembrane helix</keyword>
<evidence type="ECO:0000256" key="1">
    <source>
        <dbReference type="SAM" id="MobiDB-lite"/>
    </source>
</evidence>
<dbReference type="OrthoDB" id="3364107at2759"/>
<feature type="region of interest" description="Disordered" evidence="1">
    <location>
        <begin position="199"/>
        <end position="230"/>
    </location>
</feature>
<accession>A0A8S0X119</accession>
<feature type="compositionally biased region" description="Polar residues" evidence="1">
    <location>
        <begin position="220"/>
        <end position="230"/>
    </location>
</feature>
<feature type="transmembrane region" description="Helical" evidence="2">
    <location>
        <begin position="137"/>
        <end position="155"/>
    </location>
</feature>
<dbReference type="AlphaFoldDB" id="A0A8S0X119"/>
<evidence type="ECO:0000313" key="3">
    <source>
        <dbReference type="EMBL" id="CAA7270676.1"/>
    </source>
</evidence>
<comment type="caution">
    <text evidence="3">The sequence shown here is derived from an EMBL/GenBank/DDBJ whole genome shotgun (WGS) entry which is preliminary data.</text>
</comment>
<feature type="transmembrane region" description="Helical" evidence="2">
    <location>
        <begin position="46"/>
        <end position="69"/>
    </location>
</feature>
<name>A0A8S0X119_CYCAE</name>
<evidence type="ECO:0000256" key="2">
    <source>
        <dbReference type="SAM" id="Phobius"/>
    </source>
</evidence>
<organism evidence="3 4">
    <name type="scientific">Cyclocybe aegerita</name>
    <name type="common">Black poplar mushroom</name>
    <name type="synonym">Agrocybe aegerita</name>
    <dbReference type="NCBI Taxonomy" id="1973307"/>
    <lineage>
        <taxon>Eukaryota</taxon>
        <taxon>Fungi</taxon>
        <taxon>Dikarya</taxon>
        <taxon>Basidiomycota</taxon>
        <taxon>Agaricomycotina</taxon>
        <taxon>Agaricomycetes</taxon>
        <taxon>Agaricomycetidae</taxon>
        <taxon>Agaricales</taxon>
        <taxon>Agaricineae</taxon>
        <taxon>Bolbitiaceae</taxon>
        <taxon>Cyclocybe</taxon>
    </lineage>
</organism>